<proteinExistence type="predicted"/>
<sequence>MGASHFCQSTKLGFFRGNSLLKLGITFDFITQSQLLGGRTPQTLERISFSVGCLQTAADIFVII</sequence>
<protein>
    <recommendedName>
        <fullName evidence="3">Mobile element protein</fullName>
    </recommendedName>
</protein>
<gene>
    <name evidence="1" type="ORF">EWV75_14100</name>
</gene>
<comment type="caution">
    <text evidence="1">The sequence shown here is derived from an EMBL/GenBank/DDBJ whole genome shotgun (WGS) entry which is preliminary data.</text>
</comment>
<dbReference type="Proteomes" id="UP000320523">
    <property type="component" value="Unassembled WGS sequence"/>
</dbReference>
<evidence type="ECO:0000313" key="2">
    <source>
        <dbReference type="Proteomes" id="UP000320523"/>
    </source>
</evidence>
<name>A0A552JI51_9CHRO</name>
<organism evidence="1 2">
    <name type="scientific">Microcystis wesenbergii Mw_QC_S_20081001_S30D</name>
    <dbReference type="NCBI Taxonomy" id="2486245"/>
    <lineage>
        <taxon>Bacteria</taxon>
        <taxon>Bacillati</taxon>
        <taxon>Cyanobacteriota</taxon>
        <taxon>Cyanophyceae</taxon>
        <taxon>Oscillatoriophycideae</taxon>
        <taxon>Chroococcales</taxon>
        <taxon>Microcystaceae</taxon>
        <taxon>Microcystis</taxon>
    </lineage>
</organism>
<evidence type="ECO:0008006" key="3">
    <source>
        <dbReference type="Google" id="ProtNLM"/>
    </source>
</evidence>
<accession>A0A552JI51</accession>
<evidence type="ECO:0000313" key="1">
    <source>
        <dbReference type="EMBL" id="TRU95392.1"/>
    </source>
</evidence>
<reference evidence="1 2" key="1">
    <citation type="submission" date="2019-01" db="EMBL/GenBank/DDBJ databases">
        <title>Coherence of Microcystis species and biogeography revealed through population genomics.</title>
        <authorList>
            <person name="Perez-Carrascal O.M."/>
            <person name="Terrat Y."/>
            <person name="Giani A."/>
            <person name="Fortin N."/>
            <person name="Tromas N."/>
            <person name="Shapiro B.J."/>
        </authorList>
    </citation>
    <scope>NUCLEOTIDE SEQUENCE [LARGE SCALE GENOMIC DNA]</scope>
    <source>
        <strain evidence="1">Mw_QC_S_20081001_S30D</strain>
    </source>
</reference>
<dbReference type="AlphaFoldDB" id="A0A552JI51"/>
<dbReference type="EMBL" id="SFAT01000139">
    <property type="protein sequence ID" value="TRU95392.1"/>
    <property type="molecule type" value="Genomic_DNA"/>
</dbReference>